<feature type="non-terminal residue" evidence="1">
    <location>
        <position position="1"/>
    </location>
</feature>
<dbReference type="AlphaFoldDB" id="A0A0C9VTE0"/>
<name>A0A0C9VTE0_9AGAM</name>
<dbReference type="EMBL" id="KN839864">
    <property type="protein sequence ID" value="KIJ61185.1"/>
    <property type="molecule type" value="Genomic_DNA"/>
</dbReference>
<evidence type="ECO:0000313" key="2">
    <source>
        <dbReference type="Proteomes" id="UP000053820"/>
    </source>
</evidence>
<evidence type="ECO:0000313" key="1">
    <source>
        <dbReference type="EMBL" id="KIJ61185.1"/>
    </source>
</evidence>
<organism evidence="1 2">
    <name type="scientific">Hydnomerulius pinastri MD-312</name>
    <dbReference type="NCBI Taxonomy" id="994086"/>
    <lineage>
        <taxon>Eukaryota</taxon>
        <taxon>Fungi</taxon>
        <taxon>Dikarya</taxon>
        <taxon>Basidiomycota</taxon>
        <taxon>Agaricomycotina</taxon>
        <taxon>Agaricomycetes</taxon>
        <taxon>Agaricomycetidae</taxon>
        <taxon>Boletales</taxon>
        <taxon>Boletales incertae sedis</taxon>
        <taxon>Leucogyrophana</taxon>
    </lineage>
</organism>
<sequence>NSQLPLVTGAMRILSRCTPHFTNAMFACSFAVLRSTQYATDLRIGDIAIAQAIL</sequence>
<dbReference type="Proteomes" id="UP000053820">
    <property type="component" value="Unassembled WGS sequence"/>
</dbReference>
<reference evidence="1 2" key="1">
    <citation type="submission" date="2014-04" db="EMBL/GenBank/DDBJ databases">
        <title>Evolutionary Origins and Diversification of the Mycorrhizal Mutualists.</title>
        <authorList>
            <consortium name="DOE Joint Genome Institute"/>
            <consortium name="Mycorrhizal Genomics Consortium"/>
            <person name="Kohler A."/>
            <person name="Kuo A."/>
            <person name="Nagy L.G."/>
            <person name="Floudas D."/>
            <person name="Copeland A."/>
            <person name="Barry K.W."/>
            <person name="Cichocki N."/>
            <person name="Veneault-Fourrey C."/>
            <person name="LaButti K."/>
            <person name="Lindquist E.A."/>
            <person name="Lipzen A."/>
            <person name="Lundell T."/>
            <person name="Morin E."/>
            <person name="Murat C."/>
            <person name="Riley R."/>
            <person name="Ohm R."/>
            <person name="Sun H."/>
            <person name="Tunlid A."/>
            <person name="Henrissat B."/>
            <person name="Grigoriev I.V."/>
            <person name="Hibbett D.S."/>
            <person name="Martin F."/>
        </authorList>
    </citation>
    <scope>NUCLEOTIDE SEQUENCE [LARGE SCALE GENOMIC DNA]</scope>
    <source>
        <strain evidence="1 2">MD-312</strain>
    </source>
</reference>
<dbReference type="HOGENOM" id="CLU_3055972_0_0_1"/>
<protein>
    <submittedName>
        <fullName evidence="1">Uncharacterized protein</fullName>
    </submittedName>
</protein>
<keyword evidence="2" id="KW-1185">Reference proteome</keyword>
<gene>
    <name evidence="1" type="ORF">HYDPIDRAFT_116154</name>
</gene>
<accession>A0A0C9VTE0</accession>
<proteinExistence type="predicted"/>